<gene>
    <name evidence="3" type="ORF">INT45_000281</name>
</gene>
<name>A0A8H7S8W4_9FUNG</name>
<organism evidence="3 4">
    <name type="scientific">Circinella minor</name>
    <dbReference type="NCBI Taxonomy" id="1195481"/>
    <lineage>
        <taxon>Eukaryota</taxon>
        <taxon>Fungi</taxon>
        <taxon>Fungi incertae sedis</taxon>
        <taxon>Mucoromycota</taxon>
        <taxon>Mucoromycotina</taxon>
        <taxon>Mucoromycetes</taxon>
        <taxon>Mucorales</taxon>
        <taxon>Lichtheimiaceae</taxon>
        <taxon>Circinella</taxon>
    </lineage>
</organism>
<dbReference type="OrthoDB" id="10265971at2759"/>
<evidence type="ECO:0000313" key="3">
    <source>
        <dbReference type="EMBL" id="KAG2224250.1"/>
    </source>
</evidence>
<evidence type="ECO:0000256" key="1">
    <source>
        <dbReference type="SAM" id="MobiDB-lite"/>
    </source>
</evidence>
<dbReference type="Proteomes" id="UP000646827">
    <property type="component" value="Unassembled WGS sequence"/>
</dbReference>
<dbReference type="Pfam" id="PF25482">
    <property type="entry name" value="DUF7905"/>
    <property type="match status" value="1"/>
</dbReference>
<accession>A0A8H7S8W4</accession>
<feature type="region of interest" description="Disordered" evidence="1">
    <location>
        <begin position="1"/>
        <end position="42"/>
    </location>
</feature>
<feature type="region of interest" description="Disordered" evidence="1">
    <location>
        <begin position="319"/>
        <end position="370"/>
    </location>
</feature>
<feature type="domain" description="DUF7905" evidence="2">
    <location>
        <begin position="411"/>
        <end position="698"/>
    </location>
</feature>
<comment type="caution">
    <text evidence="3">The sequence shown here is derived from an EMBL/GenBank/DDBJ whole genome shotgun (WGS) entry which is preliminary data.</text>
</comment>
<dbReference type="EMBL" id="JAEPRB010000046">
    <property type="protein sequence ID" value="KAG2224250.1"/>
    <property type="molecule type" value="Genomic_DNA"/>
</dbReference>
<feature type="compositionally biased region" description="Low complexity" evidence="1">
    <location>
        <begin position="282"/>
        <end position="293"/>
    </location>
</feature>
<feature type="compositionally biased region" description="Basic and acidic residues" evidence="1">
    <location>
        <begin position="1"/>
        <end position="10"/>
    </location>
</feature>
<feature type="compositionally biased region" description="Low complexity" evidence="1">
    <location>
        <begin position="321"/>
        <end position="358"/>
    </location>
</feature>
<dbReference type="AlphaFoldDB" id="A0A8H7S8W4"/>
<evidence type="ECO:0000259" key="2">
    <source>
        <dbReference type="Pfam" id="PF25482"/>
    </source>
</evidence>
<proteinExistence type="predicted"/>
<dbReference type="InterPro" id="IPR057227">
    <property type="entry name" value="DUF7905"/>
</dbReference>
<keyword evidence="4" id="KW-1185">Reference proteome</keyword>
<evidence type="ECO:0000313" key="4">
    <source>
        <dbReference type="Proteomes" id="UP000646827"/>
    </source>
</evidence>
<protein>
    <recommendedName>
        <fullName evidence="2">DUF7905 domain-containing protein</fullName>
    </recommendedName>
</protein>
<feature type="compositionally biased region" description="Low complexity" evidence="1">
    <location>
        <begin position="15"/>
        <end position="38"/>
    </location>
</feature>
<feature type="region of interest" description="Disordered" evidence="1">
    <location>
        <begin position="238"/>
        <end position="306"/>
    </location>
</feature>
<reference evidence="3 4" key="1">
    <citation type="submission" date="2020-12" db="EMBL/GenBank/DDBJ databases">
        <title>Metabolic potential, ecology and presence of endohyphal bacteria is reflected in genomic diversity of Mucoromycotina.</title>
        <authorList>
            <person name="Muszewska A."/>
            <person name="Okrasinska A."/>
            <person name="Steczkiewicz K."/>
            <person name="Drgas O."/>
            <person name="Orlowska M."/>
            <person name="Perlinska-Lenart U."/>
            <person name="Aleksandrzak-Piekarczyk T."/>
            <person name="Szatraj K."/>
            <person name="Zielenkiewicz U."/>
            <person name="Pilsyk S."/>
            <person name="Malc E."/>
            <person name="Mieczkowski P."/>
            <person name="Kruszewska J.S."/>
            <person name="Biernat P."/>
            <person name="Pawlowska J."/>
        </authorList>
    </citation>
    <scope>NUCLEOTIDE SEQUENCE [LARGE SCALE GENOMIC DNA]</scope>
    <source>
        <strain evidence="3 4">CBS 142.35</strain>
    </source>
</reference>
<sequence length="722" mass="83163">MEEAATRKILDFTSDDPTSSESSNSIMNMSSQQQQQQQCQKPKVYVGRPLELEEYDDIKAAMNNIDLNGSKVEEEEEEKEEPDHKKHKAIFKFSRNVSNPQEVLKGGPPGPNLQAIDYLKDVMILTDTECYLEGQDIHISGDDQEQVEDALQRFLTIQTVYKRARRPVTIVPCIHYPTDSPYYGLYFCNLNRYAQKEYVDLLYHDSLRPMYVLLPVFKNPETGQFQKPRDLLEAAPRINPHQQAPPPQPQHMQQSQPQQPPQIAHPPRPSWVQQPRQPPTPNNYNSRSSSAANIRQPMSNSSTEIPLWGENRSFVNNYAGSSSTLPPSSSPTTPSPSSRLGYQQHHQQLLQEQQQQQEQPKEDFPLLPSASQRQRTYVPMKENNNGQKQQRRVIRLINQQYGPGYSEPRRSQLETAREYNLNNIQTALTEGLESVRGFKGEVKLEAKLGKVLWTDLSNEVAKKIWEFQDIKDLVVKEHGAKPVFNDVTTASEKIISTISDILPRPFKHTGYFEIHCQARNQPALEYKPVVMIMNQGIVELKKVITRQQKVTEIDWVSLDRKFDFQLSLSAEERCREDVKPYSTFIKKVSVCPISNKITFENVRDFLKVDHILHKQKTFYRIHFPFIVEITRVERVPIRPQPNSGYGANKFLGLTGKGQVWFDLQVYYTNHNEPFRTNLSLSTGELASWTVEDILGPENDPQKLIEYIKCLLVLTEKCEPLFL</sequence>
<feature type="compositionally biased region" description="Pro residues" evidence="1">
    <location>
        <begin position="258"/>
        <end position="269"/>
    </location>
</feature>